<name>D0MFS4_RHOM4</name>
<reference evidence="1 2" key="1">
    <citation type="journal article" date="2009" name="Stand. Genomic Sci.">
        <title>Complete genome sequence of Rhodothermus marinus type strain (R-10).</title>
        <authorList>
            <person name="Nolan M."/>
            <person name="Tindall B.J."/>
            <person name="Pomrenke H."/>
            <person name="Lapidus A."/>
            <person name="Copeland A."/>
            <person name="Glavina Del Rio T."/>
            <person name="Lucas S."/>
            <person name="Chen F."/>
            <person name="Tice H."/>
            <person name="Cheng J.F."/>
            <person name="Saunders E."/>
            <person name="Han C."/>
            <person name="Bruce D."/>
            <person name="Goodwin L."/>
            <person name="Chain P."/>
            <person name="Pitluck S."/>
            <person name="Ovchinikova G."/>
            <person name="Pati A."/>
            <person name="Ivanova N."/>
            <person name="Mavromatis K."/>
            <person name="Chen A."/>
            <person name="Palaniappan K."/>
            <person name="Land M."/>
            <person name="Hauser L."/>
            <person name="Chang Y.J."/>
            <person name="Jeffries C.D."/>
            <person name="Brettin T."/>
            <person name="Goker M."/>
            <person name="Bristow J."/>
            <person name="Eisen J.A."/>
            <person name="Markowitz V."/>
            <person name="Hugenholtz P."/>
            <person name="Kyrpides N.C."/>
            <person name="Klenk H.P."/>
            <person name="Detter J.C."/>
        </authorList>
    </citation>
    <scope>NUCLEOTIDE SEQUENCE [LARGE SCALE GENOMIC DNA]</scope>
    <source>
        <strain evidence="2">ATCC 43812 / DSM 4252 / R-10</strain>
    </source>
</reference>
<dbReference type="AlphaFoldDB" id="D0MFS4"/>
<evidence type="ECO:0000313" key="1">
    <source>
        <dbReference type="EMBL" id="ACY49413.1"/>
    </source>
</evidence>
<gene>
    <name evidence="1" type="ordered locus">Rmar_2537</name>
</gene>
<protein>
    <submittedName>
        <fullName evidence="1">Uncharacterized protein</fullName>
    </submittedName>
</protein>
<dbReference type="Proteomes" id="UP000002221">
    <property type="component" value="Chromosome"/>
</dbReference>
<dbReference type="STRING" id="518766.Rmar_2537"/>
<sequence>MNRLLLTLLLIAVGSVQAQPARLRGYVLALHAYERFDPVGALLFGGARTLTLDLVRARLMPEARLPGGLRLQLAYELNLLYLWTPGLLAGEAPLPPRQFVDLSARLYHDRSTRITHFIDRLSLRRSFDWGRIEAGRQRIAWGVGRLWTPVDFFNPLAPFEFDQLEKTGADALALRYYLGLLSDLELVYNPERRGRWHNVAFRWRTHAGTYDLALVGALLRRRATVGLTAAGNLGTAGARAELLWEQDHAISLVLGLDHQFSPRWYGLVEYYRNGRGAARPEAYDWPALARGEAVQVGRDELALLLQYELHPLVQLQALHLRNLNDRSFYTGLQLTWLATQAVDLVLGGWLGRGDRLSEYGLLPDVFFLRGRVYF</sequence>
<dbReference type="eggNOG" id="ENOG5032WND">
    <property type="taxonomic scope" value="Bacteria"/>
</dbReference>
<keyword evidence="2" id="KW-1185">Reference proteome</keyword>
<evidence type="ECO:0000313" key="2">
    <source>
        <dbReference type="Proteomes" id="UP000002221"/>
    </source>
</evidence>
<dbReference type="RefSeq" id="WP_012845023.1">
    <property type="nucleotide sequence ID" value="NC_013501.1"/>
</dbReference>
<dbReference type="OrthoDB" id="5383458at2"/>
<accession>D0MFS4</accession>
<dbReference type="KEGG" id="rmr:Rmar_2537"/>
<proteinExistence type="predicted"/>
<dbReference type="HOGENOM" id="CLU_059150_0_0_10"/>
<organism evidence="1 2">
    <name type="scientific">Rhodothermus marinus (strain ATCC 43812 / DSM 4252 / R-10)</name>
    <name type="common">Rhodothermus obamensis</name>
    <dbReference type="NCBI Taxonomy" id="518766"/>
    <lineage>
        <taxon>Bacteria</taxon>
        <taxon>Pseudomonadati</taxon>
        <taxon>Rhodothermota</taxon>
        <taxon>Rhodothermia</taxon>
        <taxon>Rhodothermales</taxon>
        <taxon>Rhodothermaceae</taxon>
        <taxon>Rhodothermus</taxon>
    </lineage>
</organism>
<dbReference type="EMBL" id="CP001807">
    <property type="protein sequence ID" value="ACY49413.1"/>
    <property type="molecule type" value="Genomic_DNA"/>
</dbReference>